<dbReference type="Proteomes" id="UP000271098">
    <property type="component" value="Unassembled WGS sequence"/>
</dbReference>
<evidence type="ECO:0000256" key="1">
    <source>
        <dbReference type="SAM" id="MobiDB-lite"/>
    </source>
</evidence>
<dbReference type="AlphaFoldDB" id="A0A183E6L2"/>
<feature type="region of interest" description="Disordered" evidence="1">
    <location>
        <begin position="61"/>
        <end position="84"/>
    </location>
</feature>
<protein>
    <submittedName>
        <fullName evidence="2 4">Uncharacterized protein</fullName>
    </submittedName>
</protein>
<organism evidence="4">
    <name type="scientific">Gongylonema pulchrum</name>
    <dbReference type="NCBI Taxonomy" id="637853"/>
    <lineage>
        <taxon>Eukaryota</taxon>
        <taxon>Metazoa</taxon>
        <taxon>Ecdysozoa</taxon>
        <taxon>Nematoda</taxon>
        <taxon>Chromadorea</taxon>
        <taxon>Rhabditida</taxon>
        <taxon>Spirurina</taxon>
        <taxon>Spiruromorpha</taxon>
        <taxon>Spiruroidea</taxon>
        <taxon>Gongylonematidae</taxon>
        <taxon>Gongylonema</taxon>
    </lineage>
</organism>
<feature type="region of interest" description="Disordered" evidence="1">
    <location>
        <begin position="115"/>
        <end position="134"/>
    </location>
</feature>
<accession>A0A183E6L2</accession>
<keyword evidence="3" id="KW-1185">Reference proteome</keyword>
<proteinExistence type="predicted"/>
<reference evidence="4" key="1">
    <citation type="submission" date="2016-06" db="UniProtKB">
        <authorList>
            <consortium name="WormBaseParasite"/>
        </authorList>
    </citation>
    <scope>IDENTIFICATION</scope>
</reference>
<evidence type="ECO:0000313" key="3">
    <source>
        <dbReference type="Proteomes" id="UP000271098"/>
    </source>
</evidence>
<sequence length="134" mass="14191">MFAGKLGRCLKECLGQRPPLQQAPGAVDSTSRIAYECAVRGGPLLDRMGESRGPIHATACHEEHEVSPLSVKEPAATDDSLGSAGAANTVAMPAMRNIETYTDFQAGARQNLGEISSSDRKAADDEMCEGSFHI</sequence>
<evidence type="ECO:0000313" key="4">
    <source>
        <dbReference type="WBParaSite" id="GPUH_0001662501-mRNA-1"/>
    </source>
</evidence>
<name>A0A183E6L2_9BILA</name>
<dbReference type="EMBL" id="UYRT01083980">
    <property type="protein sequence ID" value="VDN28198.1"/>
    <property type="molecule type" value="Genomic_DNA"/>
</dbReference>
<evidence type="ECO:0000313" key="2">
    <source>
        <dbReference type="EMBL" id="VDN28198.1"/>
    </source>
</evidence>
<reference evidence="2 3" key="2">
    <citation type="submission" date="2018-11" db="EMBL/GenBank/DDBJ databases">
        <authorList>
            <consortium name="Pathogen Informatics"/>
        </authorList>
    </citation>
    <scope>NUCLEOTIDE SEQUENCE [LARGE SCALE GENOMIC DNA]</scope>
</reference>
<dbReference type="WBParaSite" id="GPUH_0001662501-mRNA-1">
    <property type="protein sequence ID" value="GPUH_0001662501-mRNA-1"/>
    <property type="gene ID" value="GPUH_0001662501"/>
</dbReference>
<gene>
    <name evidence="2" type="ORF">GPUH_LOCUS16601</name>
</gene>